<gene>
    <name evidence="1" type="ORF">ACFSQ3_00115</name>
</gene>
<accession>A0ABW5NHH6</accession>
<protein>
    <submittedName>
        <fullName evidence="1">Uncharacterized protein</fullName>
    </submittedName>
</protein>
<reference evidence="2" key="1">
    <citation type="journal article" date="2019" name="Int. J. Syst. Evol. Microbiol.">
        <title>The Global Catalogue of Microorganisms (GCM) 10K type strain sequencing project: providing services to taxonomists for standard genome sequencing and annotation.</title>
        <authorList>
            <consortium name="The Broad Institute Genomics Platform"/>
            <consortium name="The Broad Institute Genome Sequencing Center for Infectious Disease"/>
            <person name="Wu L."/>
            <person name="Ma J."/>
        </authorList>
    </citation>
    <scope>NUCLEOTIDE SEQUENCE [LARGE SCALE GENOMIC DNA]</scope>
    <source>
        <strain evidence="2">KCTC 42248</strain>
    </source>
</reference>
<evidence type="ECO:0000313" key="2">
    <source>
        <dbReference type="Proteomes" id="UP001597393"/>
    </source>
</evidence>
<proteinExistence type="predicted"/>
<organism evidence="1 2">
    <name type="scientific">Sphingobacterium corticis</name>
    <dbReference type="NCBI Taxonomy" id="1812823"/>
    <lineage>
        <taxon>Bacteria</taxon>
        <taxon>Pseudomonadati</taxon>
        <taxon>Bacteroidota</taxon>
        <taxon>Sphingobacteriia</taxon>
        <taxon>Sphingobacteriales</taxon>
        <taxon>Sphingobacteriaceae</taxon>
        <taxon>Sphingobacterium</taxon>
    </lineage>
</organism>
<sequence>MNKKLSEDDRILKEFLDDHFDFYTLRKVGFFKGLKKSDIHQQAERICKFFGYETLYEYGAKAIYAHISYADGHRPTFVKENGQLEQTPFVEKFGGWMEDML</sequence>
<name>A0ABW5NHH6_9SPHI</name>
<dbReference type="EMBL" id="JBHUMA010000003">
    <property type="protein sequence ID" value="MFD2597337.1"/>
    <property type="molecule type" value="Genomic_DNA"/>
</dbReference>
<evidence type="ECO:0000313" key="1">
    <source>
        <dbReference type="EMBL" id="MFD2597337.1"/>
    </source>
</evidence>
<comment type="caution">
    <text evidence="1">The sequence shown here is derived from an EMBL/GenBank/DDBJ whole genome shotgun (WGS) entry which is preliminary data.</text>
</comment>
<dbReference type="Proteomes" id="UP001597393">
    <property type="component" value="Unassembled WGS sequence"/>
</dbReference>
<dbReference type="RefSeq" id="WP_380866430.1">
    <property type="nucleotide sequence ID" value="NZ_JBHUMA010000003.1"/>
</dbReference>
<keyword evidence="2" id="KW-1185">Reference proteome</keyword>